<dbReference type="OrthoDB" id="3562207at2759"/>
<organism evidence="2 3">
    <name type="scientific">Mollisia scopiformis</name>
    <name type="common">Conifer needle endophyte fungus</name>
    <name type="synonym">Phialocephala scopiformis</name>
    <dbReference type="NCBI Taxonomy" id="149040"/>
    <lineage>
        <taxon>Eukaryota</taxon>
        <taxon>Fungi</taxon>
        <taxon>Dikarya</taxon>
        <taxon>Ascomycota</taxon>
        <taxon>Pezizomycotina</taxon>
        <taxon>Leotiomycetes</taxon>
        <taxon>Helotiales</taxon>
        <taxon>Mollisiaceae</taxon>
        <taxon>Mollisia</taxon>
    </lineage>
</organism>
<proteinExistence type="predicted"/>
<protein>
    <submittedName>
        <fullName evidence="2">Uncharacterized protein</fullName>
    </submittedName>
</protein>
<accession>A0A132B344</accession>
<evidence type="ECO:0000313" key="3">
    <source>
        <dbReference type="Proteomes" id="UP000070700"/>
    </source>
</evidence>
<evidence type="ECO:0000256" key="1">
    <source>
        <dbReference type="SAM" id="MobiDB-lite"/>
    </source>
</evidence>
<dbReference type="GeneID" id="28823494"/>
<evidence type="ECO:0000313" key="2">
    <source>
        <dbReference type="EMBL" id="KUJ06459.1"/>
    </source>
</evidence>
<dbReference type="EMBL" id="KQ947446">
    <property type="protein sequence ID" value="KUJ06459.1"/>
    <property type="molecule type" value="Genomic_DNA"/>
</dbReference>
<sequence>MASYDFDAERAKILEYEGRTEAVERRGPTRRYEFQEPEGWSIKVREAYDKATKVPFELSDEERERARNLDIQDEQIRWHKENGNIVRDDNEVVANPAGRELTVYLAHIGSIILGREKWDGYMARLITATDQFNAHVPPTPPEVGEKRFRLNCEADKARAEQLGYLYSTNHISFRRETGQRNQEPAFTNETIASRHKFSAIVRYMQEVTWMIQIIGMAEAVIFPEQYKRARAVVQHWEQQSEFKTIVTDREVTTTTVLNSNTVSDPHWDATDAEGTMTALQVWGDFDNKEGGHFVIPITNRMYAMYTDSLVWMLSQEIMHYTSRPVTGQRFSVVHITQKDLANFDAISLPPTPAEKAAFVREAREDDESDSCPFCDQGPYSGGLQSINKHLISIIVRGGDDKHPLDEITNWKEWASAEMAKRGLKRRNDRSAAKKAAKRQLDEDSEAEHEVDQAPGPKRRKLAKLEVSYEYERYAAALFTEDSTEKPLESRLQSHMMPPRLEIPAGWVVTPPFTPVGQPPPTPGFTPIWQESSRFPGHWRCDFGNDKTMYLGGPPRIIGGLGNYDIIVFGFSSDAELDKVDTYQLILKNFIASYPDTLPVDDVLMQRDFMLRRNS</sequence>
<dbReference type="InParanoid" id="A0A132B344"/>
<gene>
    <name evidence="2" type="ORF">LY89DRAFT_678728</name>
</gene>
<name>A0A132B344_MOLSC</name>
<dbReference type="Gene3D" id="3.60.130.30">
    <property type="match status" value="1"/>
</dbReference>
<feature type="compositionally biased region" description="Basic residues" evidence="1">
    <location>
        <begin position="421"/>
        <end position="437"/>
    </location>
</feature>
<keyword evidence="3" id="KW-1185">Reference proteome</keyword>
<dbReference type="Proteomes" id="UP000070700">
    <property type="component" value="Unassembled WGS sequence"/>
</dbReference>
<dbReference type="RefSeq" id="XP_018060814.1">
    <property type="nucleotide sequence ID" value="XM_018213768.1"/>
</dbReference>
<dbReference type="AlphaFoldDB" id="A0A132B344"/>
<dbReference type="KEGG" id="psco:LY89DRAFT_678728"/>
<feature type="region of interest" description="Disordered" evidence="1">
    <location>
        <begin position="419"/>
        <end position="458"/>
    </location>
</feature>
<reference evidence="2 3" key="1">
    <citation type="submission" date="2015-10" db="EMBL/GenBank/DDBJ databases">
        <title>Full genome of DAOMC 229536 Phialocephala scopiformis, a fungal endophyte of spruce producing the potent anti-insectan compound rugulosin.</title>
        <authorList>
            <consortium name="DOE Joint Genome Institute"/>
            <person name="Walker A.K."/>
            <person name="Frasz S.L."/>
            <person name="Seifert K.A."/>
            <person name="Miller J.D."/>
            <person name="Mondo S.J."/>
            <person name="Labutti K."/>
            <person name="Lipzen A."/>
            <person name="Dockter R."/>
            <person name="Kennedy M."/>
            <person name="Grigoriev I.V."/>
            <person name="Spatafora J.W."/>
        </authorList>
    </citation>
    <scope>NUCLEOTIDE SEQUENCE [LARGE SCALE GENOMIC DNA]</scope>
    <source>
        <strain evidence="2 3">CBS 120377</strain>
    </source>
</reference>